<dbReference type="AlphaFoldDB" id="A0A3A4KW10"/>
<keyword evidence="1 3" id="KW-0238">DNA-binding</keyword>
<evidence type="ECO:0000256" key="1">
    <source>
        <dbReference type="ARBA" id="ARBA00023125"/>
    </source>
</evidence>
<dbReference type="Proteomes" id="UP000266677">
    <property type="component" value="Unassembled WGS sequence"/>
</dbReference>
<evidence type="ECO:0000259" key="5">
    <source>
        <dbReference type="PROSITE" id="PS51900"/>
    </source>
</evidence>
<evidence type="ECO:0000313" key="6">
    <source>
        <dbReference type="EMBL" id="RJO74131.1"/>
    </source>
</evidence>
<dbReference type="InterPro" id="IPR011010">
    <property type="entry name" value="DNA_brk_join_enz"/>
</dbReference>
<dbReference type="GO" id="GO:0015074">
    <property type="term" value="P:DNA integration"/>
    <property type="evidence" value="ECO:0007669"/>
    <property type="project" value="InterPro"/>
</dbReference>
<gene>
    <name evidence="6" type="ORF">D5S18_18435</name>
</gene>
<dbReference type="EMBL" id="QZFU01000020">
    <property type="protein sequence ID" value="RJO74131.1"/>
    <property type="molecule type" value="Genomic_DNA"/>
</dbReference>
<evidence type="ECO:0000259" key="4">
    <source>
        <dbReference type="PROSITE" id="PS51898"/>
    </source>
</evidence>
<comment type="caution">
    <text evidence="6">The sequence shown here is derived from an EMBL/GenBank/DDBJ whole genome shotgun (WGS) entry which is preliminary data.</text>
</comment>
<protein>
    <recommendedName>
        <fullName evidence="8">Site-specific integrase</fullName>
    </recommendedName>
</protein>
<feature type="domain" description="Core-binding (CB)" evidence="5">
    <location>
        <begin position="43"/>
        <end position="128"/>
    </location>
</feature>
<evidence type="ECO:0008006" key="8">
    <source>
        <dbReference type="Google" id="ProtNLM"/>
    </source>
</evidence>
<proteinExistence type="predicted"/>
<dbReference type="SUPFAM" id="SSF56349">
    <property type="entry name" value="DNA breaking-rejoining enzymes"/>
    <property type="match status" value="1"/>
</dbReference>
<sequence length="449" mass="49948">MQTSQSFDDPAAAIRWAKLLDRVGPIEAERVLAAQLAAAPEVTMLTPWLHRHVKLLGESVEEETKRKYRRIIDHSITPFFNGNHLPVDAVTPDLDVAWVEWLAHELGNSPKTIANKHGLLCSAMAAAARRRPTPLIPWNPCADTKLPKRISREVDHLGEDEFELVDELLAPFWRSWWEFGVMSMARPGEQGALTVGDINRMTGAVSITKAWKWANGKLKLGDPKSARGIRTTFVPLETVARLDLDRDASAPLFVGHTGRPVTSIRFWDEGWAPMMDRLRALAADDSTPFGGRKGWEGLPYDVLRQRFGHLAKRMAAKKLTPYTSRHTGISWRLQDGEPIWVVSRDAGHSSIAITDARYGHISAAASAASAEAIAGRLPRLRAHILDLEQARRRRLVRLGQLGEIERVAGGFEAVWMDEHGLVRSTVFIKYDEAVDHVAEHEAGDLLAAA</sequence>
<dbReference type="InterPro" id="IPR002104">
    <property type="entry name" value="Integrase_catalytic"/>
</dbReference>
<dbReference type="InterPro" id="IPR013762">
    <property type="entry name" value="Integrase-like_cat_sf"/>
</dbReference>
<organism evidence="6 7">
    <name type="scientific">Nocardia panacis</name>
    <dbReference type="NCBI Taxonomy" id="2340916"/>
    <lineage>
        <taxon>Bacteria</taxon>
        <taxon>Bacillati</taxon>
        <taxon>Actinomycetota</taxon>
        <taxon>Actinomycetes</taxon>
        <taxon>Mycobacteriales</taxon>
        <taxon>Nocardiaceae</taxon>
        <taxon>Nocardia</taxon>
    </lineage>
</organism>
<dbReference type="PROSITE" id="PS51900">
    <property type="entry name" value="CB"/>
    <property type="match status" value="1"/>
</dbReference>
<dbReference type="InterPro" id="IPR044068">
    <property type="entry name" value="CB"/>
</dbReference>
<keyword evidence="2" id="KW-0233">DNA recombination</keyword>
<dbReference type="Gene3D" id="1.10.443.10">
    <property type="entry name" value="Intergrase catalytic core"/>
    <property type="match status" value="1"/>
</dbReference>
<reference evidence="6 7" key="1">
    <citation type="submission" date="2018-09" db="EMBL/GenBank/DDBJ databases">
        <title>YIM PH21274 draft genome.</title>
        <authorList>
            <person name="Miao C."/>
        </authorList>
    </citation>
    <scope>NUCLEOTIDE SEQUENCE [LARGE SCALE GENOMIC DNA]</scope>
    <source>
        <strain evidence="6 7">YIM PH 21724</strain>
    </source>
</reference>
<evidence type="ECO:0000256" key="2">
    <source>
        <dbReference type="ARBA" id="ARBA00023172"/>
    </source>
</evidence>
<keyword evidence="7" id="KW-1185">Reference proteome</keyword>
<evidence type="ECO:0000313" key="7">
    <source>
        <dbReference type="Proteomes" id="UP000266677"/>
    </source>
</evidence>
<dbReference type="GO" id="GO:0003677">
    <property type="term" value="F:DNA binding"/>
    <property type="evidence" value="ECO:0007669"/>
    <property type="project" value="UniProtKB-UniRule"/>
</dbReference>
<dbReference type="InterPro" id="IPR010998">
    <property type="entry name" value="Integrase_recombinase_N"/>
</dbReference>
<name>A0A3A4KW10_9NOCA</name>
<dbReference type="Gene3D" id="1.10.150.130">
    <property type="match status" value="1"/>
</dbReference>
<feature type="domain" description="Tyr recombinase" evidence="4">
    <location>
        <begin position="145"/>
        <end position="371"/>
    </location>
</feature>
<accession>A0A3A4KW10</accession>
<dbReference type="PROSITE" id="PS51898">
    <property type="entry name" value="TYR_RECOMBINASE"/>
    <property type="match status" value="1"/>
</dbReference>
<dbReference type="GO" id="GO:0006310">
    <property type="term" value="P:DNA recombination"/>
    <property type="evidence" value="ECO:0007669"/>
    <property type="project" value="UniProtKB-KW"/>
</dbReference>
<evidence type="ECO:0000256" key="3">
    <source>
        <dbReference type="PROSITE-ProRule" id="PRU01248"/>
    </source>
</evidence>